<proteinExistence type="predicted"/>
<dbReference type="InterPro" id="IPR022050">
    <property type="entry name" value="T_hemolysin"/>
</dbReference>
<organism evidence="1 2">
    <name type="scientific">Pseudoalteromonas caenipelagi</name>
    <dbReference type="NCBI Taxonomy" id="2726988"/>
    <lineage>
        <taxon>Bacteria</taxon>
        <taxon>Pseudomonadati</taxon>
        <taxon>Pseudomonadota</taxon>
        <taxon>Gammaproteobacteria</taxon>
        <taxon>Alteromonadales</taxon>
        <taxon>Pseudoalteromonadaceae</taxon>
        <taxon>Pseudoalteromonas</taxon>
    </lineage>
</organism>
<reference evidence="1 2" key="1">
    <citation type="submission" date="2020-04" db="EMBL/GenBank/DDBJ databases">
        <title>Pseudoalteromonas caenipelagi sp. nov., isolated from a tidal flat.</title>
        <authorList>
            <person name="Park S."/>
            <person name="Yoon J.-H."/>
        </authorList>
    </citation>
    <scope>NUCLEOTIDE SEQUENCE [LARGE SCALE GENOMIC DNA]</scope>
    <source>
        <strain evidence="1 2">JBTF-M23</strain>
    </source>
</reference>
<dbReference type="RefSeq" id="WP_171625583.1">
    <property type="nucleotide sequence ID" value="NZ_JABBPG010000002.1"/>
</dbReference>
<evidence type="ECO:0000313" key="1">
    <source>
        <dbReference type="EMBL" id="NOU50525.1"/>
    </source>
</evidence>
<dbReference type="Pfam" id="PF12261">
    <property type="entry name" value="T_hemolysin"/>
    <property type="match status" value="1"/>
</dbReference>
<accession>A0A849VBX1</accession>
<gene>
    <name evidence="1" type="ORF">HG263_08220</name>
</gene>
<dbReference type="AlphaFoldDB" id="A0A849VBX1"/>
<evidence type="ECO:0000313" key="2">
    <source>
        <dbReference type="Proteomes" id="UP000586305"/>
    </source>
</evidence>
<dbReference type="Proteomes" id="UP000586305">
    <property type="component" value="Unassembled WGS sequence"/>
</dbReference>
<protein>
    <submittedName>
        <fullName evidence="1">Thermostable hemolysin</fullName>
    </submittedName>
</protein>
<keyword evidence="2" id="KW-1185">Reference proteome</keyword>
<name>A0A849VBX1_9GAMM</name>
<dbReference type="EMBL" id="JABBPG010000002">
    <property type="protein sequence ID" value="NOU50525.1"/>
    <property type="molecule type" value="Genomic_DNA"/>
</dbReference>
<sequence>MTAMTIHDLTVPSSALHWAKYNQNGRLELELQVKTGFAKAYAADLHEFYPLLSCLNTPQGYCVLGLRIATTDTLFVEQYLEQPVENFLPQCTHRSEIAELGNLYSTHRSATLGHFIVVAQALLSQHIRFLTFTGTMQVRKLMALCQVPICELTPAQPSKVASAKDYGSYYDADPKVCVVDLENVQQVINTTKLYTKLAEQYRNEVSELVSGLQL</sequence>
<comment type="caution">
    <text evidence="1">The sequence shown here is derived from an EMBL/GenBank/DDBJ whole genome shotgun (WGS) entry which is preliminary data.</text>
</comment>